<comment type="cofactor">
    <cofactor evidence="1">
        <name>pyridoxal 5'-phosphate</name>
        <dbReference type="ChEBI" id="CHEBI:597326"/>
    </cofactor>
</comment>
<dbReference type="InterPro" id="IPR001926">
    <property type="entry name" value="TrpB-like_PALP"/>
</dbReference>
<dbReference type="Proteomes" id="UP000037510">
    <property type="component" value="Unassembled WGS sequence"/>
</dbReference>
<dbReference type="InterPro" id="IPR001216">
    <property type="entry name" value="P-phosphate_BS"/>
</dbReference>
<dbReference type="InterPro" id="IPR036052">
    <property type="entry name" value="TrpB-like_PALP_sf"/>
</dbReference>
<dbReference type="STRING" id="104452.A0A0L7K288"/>
<dbReference type="Gene3D" id="3.40.50.1100">
    <property type="match status" value="3"/>
</dbReference>
<evidence type="ECO:0000256" key="1">
    <source>
        <dbReference type="ARBA" id="ARBA00001933"/>
    </source>
</evidence>
<dbReference type="PROSITE" id="PS00901">
    <property type="entry name" value="CYS_SYNTHASE"/>
    <property type="match status" value="1"/>
</dbReference>
<gene>
    <name evidence="3" type="ORF">OBRU01_26878</name>
</gene>
<reference evidence="3 4" key="1">
    <citation type="journal article" date="2015" name="Genome Biol. Evol.">
        <title>The genome of winter moth (Operophtera brumata) provides a genomic perspective on sexual dimorphism and phenology.</title>
        <authorList>
            <person name="Derks M.F."/>
            <person name="Smit S."/>
            <person name="Salis L."/>
            <person name="Schijlen E."/>
            <person name="Bossers A."/>
            <person name="Mateman C."/>
            <person name="Pijl A.S."/>
            <person name="de Ridder D."/>
            <person name="Groenen M.A."/>
            <person name="Visser M.E."/>
            <person name="Megens H.J."/>
        </authorList>
    </citation>
    <scope>NUCLEOTIDE SEQUENCE [LARGE SCALE GENOMIC DNA]</scope>
    <source>
        <strain evidence="3">WM2013NL</strain>
        <tissue evidence="3">Head and thorax</tissue>
    </source>
</reference>
<accession>A0A0L7K288</accession>
<dbReference type="EMBL" id="JTDY01015895">
    <property type="protein sequence ID" value="KOB51926.1"/>
    <property type="molecule type" value="Genomic_DNA"/>
</dbReference>
<dbReference type="AlphaFoldDB" id="A0A0L7K288"/>
<sequence>MSNQNNVQNGEKKFFNLRSMPHVVQALDRNQKIHPDILHVIGNTPLVKLTNIPKEEGLKYAKCEFLNPGGSVKDRIAYRMVLDAEERGILKPGKCIIVLPEKMSDEKVNTLLALGAEVIRTPTEAGHDDPESYIM</sequence>
<organism evidence="3 4">
    <name type="scientific">Operophtera brumata</name>
    <name type="common">Winter moth</name>
    <name type="synonym">Phalaena brumata</name>
    <dbReference type="NCBI Taxonomy" id="104452"/>
    <lineage>
        <taxon>Eukaryota</taxon>
        <taxon>Metazoa</taxon>
        <taxon>Ecdysozoa</taxon>
        <taxon>Arthropoda</taxon>
        <taxon>Hexapoda</taxon>
        <taxon>Insecta</taxon>
        <taxon>Pterygota</taxon>
        <taxon>Neoptera</taxon>
        <taxon>Endopterygota</taxon>
        <taxon>Lepidoptera</taxon>
        <taxon>Glossata</taxon>
        <taxon>Ditrysia</taxon>
        <taxon>Geometroidea</taxon>
        <taxon>Geometridae</taxon>
        <taxon>Larentiinae</taxon>
        <taxon>Operophtera</taxon>
    </lineage>
</organism>
<evidence type="ECO:0000259" key="2">
    <source>
        <dbReference type="Pfam" id="PF00291"/>
    </source>
</evidence>
<comment type="caution">
    <text evidence="3">The sequence shown here is derived from an EMBL/GenBank/DDBJ whole genome shotgun (WGS) entry which is preliminary data.</text>
</comment>
<evidence type="ECO:0000313" key="4">
    <source>
        <dbReference type="Proteomes" id="UP000037510"/>
    </source>
</evidence>
<feature type="domain" description="Tryptophan synthase beta chain-like PALP" evidence="2">
    <location>
        <begin position="38"/>
        <end position="87"/>
    </location>
</feature>
<keyword evidence="4" id="KW-1185">Reference proteome</keyword>
<dbReference type="Pfam" id="PF00291">
    <property type="entry name" value="PALP"/>
    <property type="match status" value="1"/>
</dbReference>
<dbReference type="PANTHER" id="PTHR10314">
    <property type="entry name" value="CYSTATHIONINE BETA-SYNTHASE"/>
    <property type="match status" value="1"/>
</dbReference>
<dbReference type="InterPro" id="IPR050214">
    <property type="entry name" value="Cys_Synth/Cystath_Beta-Synth"/>
</dbReference>
<dbReference type="GO" id="GO:0006535">
    <property type="term" value="P:cysteine biosynthetic process from serine"/>
    <property type="evidence" value="ECO:0007669"/>
    <property type="project" value="InterPro"/>
</dbReference>
<feature type="non-terminal residue" evidence="3">
    <location>
        <position position="135"/>
    </location>
</feature>
<protein>
    <submittedName>
        <fullName evidence="3">Cysteine synthase</fullName>
    </submittedName>
</protein>
<evidence type="ECO:0000313" key="3">
    <source>
        <dbReference type="EMBL" id="KOB51926.1"/>
    </source>
</evidence>
<proteinExistence type="predicted"/>
<dbReference type="SUPFAM" id="SSF53686">
    <property type="entry name" value="Tryptophan synthase beta subunit-like PLP-dependent enzymes"/>
    <property type="match status" value="1"/>
</dbReference>
<name>A0A0L7K288_OPEBR</name>